<dbReference type="EMBL" id="UINC01089105">
    <property type="protein sequence ID" value="SVC39904.1"/>
    <property type="molecule type" value="Genomic_DNA"/>
</dbReference>
<evidence type="ECO:0000313" key="1">
    <source>
        <dbReference type="EMBL" id="SVC39904.1"/>
    </source>
</evidence>
<name>A0A382LT33_9ZZZZ</name>
<organism evidence="1">
    <name type="scientific">marine metagenome</name>
    <dbReference type="NCBI Taxonomy" id="408172"/>
    <lineage>
        <taxon>unclassified sequences</taxon>
        <taxon>metagenomes</taxon>
        <taxon>ecological metagenomes</taxon>
    </lineage>
</organism>
<dbReference type="AlphaFoldDB" id="A0A382LT33"/>
<accession>A0A382LT33</accession>
<gene>
    <name evidence="1" type="ORF">METZ01_LOCUS292758</name>
</gene>
<proteinExistence type="predicted"/>
<sequence length="72" mass="8558">MKLVFYWDGLEETYEGETWKECCEECVSQEENWDRKLTKIMMESQTGNMEDAPEEVYAYYNLLIDASLGLEE</sequence>
<protein>
    <submittedName>
        <fullName evidence="1">Uncharacterized protein</fullName>
    </submittedName>
</protein>
<reference evidence="1" key="1">
    <citation type="submission" date="2018-05" db="EMBL/GenBank/DDBJ databases">
        <authorList>
            <person name="Lanie J.A."/>
            <person name="Ng W.-L."/>
            <person name="Kazmierczak K.M."/>
            <person name="Andrzejewski T.M."/>
            <person name="Davidsen T.M."/>
            <person name="Wayne K.J."/>
            <person name="Tettelin H."/>
            <person name="Glass J.I."/>
            <person name="Rusch D."/>
            <person name="Podicherti R."/>
            <person name="Tsui H.-C.T."/>
            <person name="Winkler M.E."/>
        </authorList>
    </citation>
    <scope>NUCLEOTIDE SEQUENCE</scope>
</reference>